<dbReference type="Pfam" id="PF12704">
    <property type="entry name" value="MacB_PCD"/>
    <property type="match status" value="2"/>
</dbReference>
<feature type="domain" description="ABC3 transporter permease C-terminal" evidence="8">
    <location>
        <begin position="734"/>
        <end position="846"/>
    </location>
</feature>
<keyword evidence="3 7" id="KW-0812">Transmembrane</keyword>
<evidence type="ECO:0000256" key="2">
    <source>
        <dbReference type="ARBA" id="ARBA00022475"/>
    </source>
</evidence>
<feature type="transmembrane region" description="Helical" evidence="7">
    <location>
        <begin position="321"/>
        <end position="344"/>
    </location>
</feature>
<feature type="transmembrane region" description="Helical" evidence="7">
    <location>
        <begin position="728"/>
        <end position="755"/>
    </location>
</feature>
<feature type="transmembrane region" description="Helical" evidence="7">
    <location>
        <begin position="418"/>
        <end position="441"/>
    </location>
</feature>
<evidence type="ECO:0000256" key="7">
    <source>
        <dbReference type="SAM" id="Phobius"/>
    </source>
</evidence>
<keyword evidence="5 7" id="KW-0472">Membrane</keyword>
<dbReference type="GO" id="GO:0005886">
    <property type="term" value="C:plasma membrane"/>
    <property type="evidence" value="ECO:0007669"/>
    <property type="project" value="UniProtKB-SubCell"/>
</dbReference>
<dbReference type="NCBIfam" id="TIGR03434">
    <property type="entry name" value="ADOP"/>
    <property type="match status" value="1"/>
</dbReference>
<dbReference type="AlphaFoldDB" id="A0A2W5KKT2"/>
<proteinExistence type="inferred from homology"/>
<comment type="subcellular location">
    <subcellularLocation>
        <location evidence="1">Cell membrane</location>
        <topology evidence="1">Multi-pass membrane protein</topology>
    </subcellularLocation>
</comment>
<feature type="transmembrane region" description="Helical" evidence="7">
    <location>
        <begin position="66"/>
        <end position="88"/>
    </location>
</feature>
<comment type="similarity">
    <text evidence="6">Belongs to the ABC-4 integral membrane protein family.</text>
</comment>
<protein>
    <recommendedName>
        <fullName evidence="12">ABC transporter permease</fullName>
    </recommendedName>
</protein>
<dbReference type="EMBL" id="QFPO01000005">
    <property type="protein sequence ID" value="PZQ16474.1"/>
    <property type="molecule type" value="Genomic_DNA"/>
</dbReference>
<dbReference type="PANTHER" id="PTHR30572:SF4">
    <property type="entry name" value="ABC TRANSPORTER PERMEASE YTRF"/>
    <property type="match status" value="1"/>
</dbReference>
<feature type="domain" description="MacB-like periplasmic core" evidence="9">
    <location>
        <begin position="67"/>
        <end position="280"/>
    </location>
</feature>
<sequence length="853" mass="91872">MSGVAGIPLAAIRYPQCRPARRHCPMHCLPATRRAPQLSRTRTMASVGWLQDLHQARRSLARTPGFTAIAVGMLAVAIGATAGLFSVVKTVLIDRLPYAHPDRLVYIASSAPGSDLPAEFDAAPEFFVQYHEQSQLLEDVSTSSSFTSTLRVGDRVERVRMSWPTNSLFSTLGAQPALGRLPVDADENRAVVISDRLWADWFNRDPAVLGRTVWASGVDRTIIGVMGPDFRYPNADTTLWVSSTLKASDIERVGDFDYPLIGRMKPGVTTDALADELTALARRAPERFGSSAPGYARTVELHRAVVRPLADQMLGSIERPLWVLLGAAAIVLLIACANVANLFLVRTEGRHRELALRRALGAGRRELLRLQLAESVLVAGMAAVIAVALAAAVMPMLLRAAPSGIPRLEEVGIHVSTVLFTAGLAVVVALICGGLPALRAASPDLSRLREGGRGLTRRHHGVRNALVVGQTALALVLLIGSGLLLRSAYALHQVDPGYDTRDIFTFQIAPDRAELKDAPSFARFNLAFIDRLAALPGVQAAGLVENMPLDESTGSMHVRTETPGADADARSRVHYTYAAGDYFKAMGIALIAGRGFVADDHDRSRGNVVVSRSAADQLWPGRDPIGQRIQRQNQTHWETVVGVVEDVLQQGFRSKPEPVIYFPMVDASETGGRPVSSPAFVVRTTRADEIAADVRALVREVAPEAPMYRVYTLAGLVERSMVQLTFTLLTLGLTSLLALILGAVGLYGVLSYLVAERTREIGVRMALGARAGQVRRLVVGEGARVVGVGLLIGLAAAFVFTRALGNLLFGVQPIDAATFVTMPLTMALVGLVASYLPARRASNLDPMESLRRD</sequence>
<dbReference type="PANTHER" id="PTHR30572">
    <property type="entry name" value="MEMBRANE COMPONENT OF TRANSPORTER-RELATED"/>
    <property type="match status" value="1"/>
</dbReference>
<feature type="transmembrane region" description="Helical" evidence="7">
    <location>
        <begin position="785"/>
        <end position="804"/>
    </location>
</feature>
<keyword evidence="2" id="KW-1003">Cell membrane</keyword>
<dbReference type="Pfam" id="PF02687">
    <property type="entry name" value="FtsX"/>
    <property type="match status" value="2"/>
</dbReference>
<comment type="caution">
    <text evidence="10">The sequence shown here is derived from an EMBL/GenBank/DDBJ whole genome shotgun (WGS) entry which is preliminary data.</text>
</comment>
<organism evidence="10 11">
    <name type="scientific">Rhodanobacter denitrificans</name>
    <dbReference type="NCBI Taxonomy" id="666685"/>
    <lineage>
        <taxon>Bacteria</taxon>
        <taxon>Pseudomonadati</taxon>
        <taxon>Pseudomonadota</taxon>
        <taxon>Gammaproteobacteria</taxon>
        <taxon>Lysobacterales</taxon>
        <taxon>Rhodanobacteraceae</taxon>
        <taxon>Rhodanobacter</taxon>
    </lineage>
</organism>
<dbReference type="Proteomes" id="UP000249046">
    <property type="component" value="Unassembled WGS sequence"/>
</dbReference>
<name>A0A2W5KKT2_9GAMM</name>
<evidence type="ECO:0000256" key="4">
    <source>
        <dbReference type="ARBA" id="ARBA00022989"/>
    </source>
</evidence>
<feature type="transmembrane region" description="Helical" evidence="7">
    <location>
        <begin position="375"/>
        <end position="398"/>
    </location>
</feature>
<evidence type="ECO:0000313" key="11">
    <source>
        <dbReference type="Proteomes" id="UP000249046"/>
    </source>
</evidence>
<accession>A0A2W5KKT2</accession>
<evidence type="ECO:0000256" key="1">
    <source>
        <dbReference type="ARBA" id="ARBA00004651"/>
    </source>
</evidence>
<evidence type="ECO:0000256" key="3">
    <source>
        <dbReference type="ARBA" id="ARBA00022692"/>
    </source>
</evidence>
<evidence type="ECO:0008006" key="12">
    <source>
        <dbReference type="Google" id="ProtNLM"/>
    </source>
</evidence>
<feature type="transmembrane region" description="Helical" evidence="7">
    <location>
        <begin position="816"/>
        <end position="838"/>
    </location>
</feature>
<dbReference type="InterPro" id="IPR003838">
    <property type="entry name" value="ABC3_permease_C"/>
</dbReference>
<evidence type="ECO:0000256" key="5">
    <source>
        <dbReference type="ARBA" id="ARBA00023136"/>
    </source>
</evidence>
<dbReference type="InterPro" id="IPR017800">
    <property type="entry name" value="ADOP"/>
</dbReference>
<feature type="domain" description="MacB-like periplasmic core" evidence="9">
    <location>
        <begin position="465"/>
        <end position="694"/>
    </location>
</feature>
<gene>
    <name evidence="10" type="ORF">DI564_07540</name>
</gene>
<dbReference type="InterPro" id="IPR025857">
    <property type="entry name" value="MacB_PCD"/>
</dbReference>
<evidence type="ECO:0000259" key="8">
    <source>
        <dbReference type="Pfam" id="PF02687"/>
    </source>
</evidence>
<feature type="domain" description="ABC3 transporter permease C-terminal" evidence="8">
    <location>
        <begin position="327"/>
        <end position="442"/>
    </location>
</feature>
<evidence type="ECO:0000259" key="9">
    <source>
        <dbReference type="Pfam" id="PF12704"/>
    </source>
</evidence>
<feature type="transmembrane region" description="Helical" evidence="7">
    <location>
        <begin position="462"/>
        <end position="485"/>
    </location>
</feature>
<dbReference type="InterPro" id="IPR050250">
    <property type="entry name" value="Macrolide_Exporter_MacB"/>
</dbReference>
<evidence type="ECO:0000256" key="6">
    <source>
        <dbReference type="ARBA" id="ARBA00038076"/>
    </source>
</evidence>
<keyword evidence="4 7" id="KW-1133">Transmembrane helix</keyword>
<reference evidence="10 11" key="1">
    <citation type="submission" date="2017-08" db="EMBL/GenBank/DDBJ databases">
        <title>Infants hospitalized years apart are colonized by the same room-sourced microbial strains.</title>
        <authorList>
            <person name="Brooks B."/>
            <person name="Olm M.R."/>
            <person name="Firek B.A."/>
            <person name="Baker R."/>
            <person name="Thomas B.C."/>
            <person name="Morowitz M.J."/>
            <person name="Banfield J.F."/>
        </authorList>
    </citation>
    <scope>NUCLEOTIDE SEQUENCE [LARGE SCALE GENOMIC DNA]</scope>
    <source>
        <strain evidence="10">S2_005_003_R2_42</strain>
    </source>
</reference>
<evidence type="ECO:0000313" key="10">
    <source>
        <dbReference type="EMBL" id="PZQ16474.1"/>
    </source>
</evidence>
<dbReference type="GO" id="GO:0022857">
    <property type="term" value="F:transmembrane transporter activity"/>
    <property type="evidence" value="ECO:0007669"/>
    <property type="project" value="TreeGrafter"/>
</dbReference>